<reference evidence="4 5" key="1">
    <citation type="submission" date="2016-10" db="EMBL/GenBank/DDBJ databases">
        <authorList>
            <person name="Varghese N."/>
            <person name="Submissions S."/>
        </authorList>
    </citation>
    <scope>NUCLEOTIDE SEQUENCE [LARGE SCALE GENOMIC DNA]</scope>
    <source>
        <strain evidence="4 5">DSM 16392</strain>
    </source>
</reference>
<evidence type="ECO:0000256" key="3">
    <source>
        <dbReference type="SAM" id="Phobius"/>
    </source>
</evidence>
<feature type="region of interest" description="Disordered" evidence="2">
    <location>
        <begin position="1"/>
        <end position="49"/>
    </location>
</feature>
<keyword evidence="3" id="KW-1133">Transmembrane helix</keyword>
<dbReference type="EMBL" id="FOSK01000002">
    <property type="protein sequence ID" value="SFK11760.1"/>
    <property type="molecule type" value="Genomic_DNA"/>
</dbReference>
<protein>
    <recommendedName>
        <fullName evidence="1">ATP synthase protein I</fullName>
    </recommendedName>
</protein>
<name>A0A1I3WWP3_9HYPH</name>
<feature type="transmembrane region" description="Helical" evidence="3">
    <location>
        <begin position="87"/>
        <end position="104"/>
    </location>
</feature>
<organism evidence="4 5">
    <name type="scientific">Pseudovibrio ascidiaceicola</name>
    <dbReference type="NCBI Taxonomy" id="285279"/>
    <lineage>
        <taxon>Bacteria</taxon>
        <taxon>Pseudomonadati</taxon>
        <taxon>Pseudomonadota</taxon>
        <taxon>Alphaproteobacteria</taxon>
        <taxon>Hyphomicrobiales</taxon>
        <taxon>Stappiaceae</taxon>
        <taxon>Pseudovibrio</taxon>
    </lineage>
</organism>
<keyword evidence="1" id="KW-0375">Hydrogen ion transport</keyword>
<evidence type="ECO:0000313" key="4">
    <source>
        <dbReference type="EMBL" id="SFK11760.1"/>
    </source>
</evidence>
<sequence>MSPDENKQSKKDMKETDRHLSERLEKLGKTLDTRLDEASAKEVPNKTSAMSGLSQAWKMSSEFIAAIFVGGALGWMADSWIGTKPWGMIILLMLGFVAGILNVLREAGKVAGPERRMNSGKKQD</sequence>
<dbReference type="Proteomes" id="UP000199598">
    <property type="component" value="Unassembled WGS sequence"/>
</dbReference>
<dbReference type="PIRSF" id="PIRSF032126">
    <property type="entry name" value="F0F1_ATP_synthase_subunit_I"/>
    <property type="match status" value="1"/>
</dbReference>
<comment type="caution">
    <text evidence="4">The sequence shown here is derived from an EMBL/GenBank/DDBJ whole genome shotgun (WGS) entry which is preliminary data.</text>
</comment>
<proteinExistence type="inferred from homology"/>
<keyword evidence="1 3" id="KW-0472">Membrane</keyword>
<evidence type="ECO:0000313" key="5">
    <source>
        <dbReference type="Proteomes" id="UP000199598"/>
    </source>
</evidence>
<comment type="function">
    <text evidence="1">A possible function for this protein is to guide the assembly of the membrane sector of the ATPase enzyme complex.</text>
</comment>
<dbReference type="InterPro" id="IPR016989">
    <property type="entry name" value="Atp1_alphaprobac"/>
</dbReference>
<keyword evidence="5" id="KW-1185">Reference proteome</keyword>
<keyword evidence="1" id="KW-0813">Transport</keyword>
<evidence type="ECO:0000256" key="2">
    <source>
        <dbReference type="SAM" id="MobiDB-lite"/>
    </source>
</evidence>
<feature type="transmembrane region" description="Helical" evidence="3">
    <location>
        <begin position="63"/>
        <end position="81"/>
    </location>
</feature>
<feature type="compositionally biased region" description="Basic and acidic residues" evidence="2">
    <location>
        <begin position="1"/>
        <end position="44"/>
    </location>
</feature>
<gene>
    <name evidence="4" type="ORF">SAMN04488518_102230</name>
</gene>
<comment type="similarity">
    <text evidence="1">Belongs to the bacterial AtpI family.</text>
</comment>
<dbReference type="InterPro" id="IPR032820">
    <property type="entry name" value="ATPase_put"/>
</dbReference>
<dbReference type="RefSeq" id="WP_093517386.1">
    <property type="nucleotide sequence ID" value="NZ_FOSK01000002.1"/>
</dbReference>
<accession>A0A1I3WWP3</accession>
<dbReference type="Pfam" id="PF09527">
    <property type="entry name" value="ATPase_gene1"/>
    <property type="match status" value="1"/>
</dbReference>
<keyword evidence="3" id="KW-0812">Transmembrane</keyword>
<evidence type="ECO:0000256" key="1">
    <source>
        <dbReference type="PIRNR" id="PIRNR032126"/>
    </source>
</evidence>
<keyword evidence="1" id="KW-0406">Ion transport</keyword>